<proteinExistence type="predicted"/>
<feature type="domain" description="Nucleolar 27S pre-rRNA processing Urb2/Npa2 C-terminal" evidence="1">
    <location>
        <begin position="984"/>
        <end position="1200"/>
    </location>
</feature>
<dbReference type="RefSeq" id="XP_002770799.1">
    <property type="nucleotide sequence ID" value="XM_002770753.1"/>
</dbReference>
<dbReference type="OMA" id="CHVNARE"/>
<dbReference type="Proteomes" id="UP000000599">
    <property type="component" value="Chromosome F"/>
</dbReference>
<dbReference type="OrthoDB" id="160374at2759"/>
<protein>
    <submittedName>
        <fullName evidence="2">DEHA2F11594p</fullName>
    </submittedName>
</protein>
<accession>B5RUE6</accession>
<name>B5RUE6_DEBHA</name>
<gene>
    <name evidence="2" type="ordered locus">DEHA2F11594g</name>
</gene>
<dbReference type="InParanoid" id="B5RUE6"/>
<evidence type="ECO:0000313" key="2">
    <source>
        <dbReference type="EMBL" id="CAR66324.1"/>
    </source>
</evidence>
<dbReference type="GO" id="GO:0005730">
    <property type="term" value="C:nucleolus"/>
    <property type="evidence" value="ECO:0007669"/>
    <property type="project" value="TreeGrafter"/>
</dbReference>
<dbReference type="GeneID" id="8998947"/>
<keyword evidence="3" id="KW-1185">Reference proteome</keyword>
<dbReference type="InterPro" id="IPR052609">
    <property type="entry name" value="Ribosome_Biogenesis_Reg"/>
</dbReference>
<organism evidence="2 3">
    <name type="scientific">Debaryomyces hansenii (strain ATCC 36239 / CBS 767 / BCRC 21394 / JCM 1990 / NBRC 0083 / IGC 2968)</name>
    <name type="common">Yeast</name>
    <name type="synonym">Torulaspora hansenii</name>
    <dbReference type="NCBI Taxonomy" id="284592"/>
    <lineage>
        <taxon>Eukaryota</taxon>
        <taxon>Fungi</taxon>
        <taxon>Dikarya</taxon>
        <taxon>Ascomycota</taxon>
        <taxon>Saccharomycotina</taxon>
        <taxon>Pichiomycetes</taxon>
        <taxon>Debaryomycetaceae</taxon>
        <taxon>Debaryomyces</taxon>
    </lineage>
</organism>
<dbReference type="eggNOG" id="ENOG502QTEB">
    <property type="taxonomic scope" value="Eukaryota"/>
</dbReference>
<dbReference type="GO" id="GO:0042254">
    <property type="term" value="P:ribosome biogenesis"/>
    <property type="evidence" value="ECO:0007669"/>
    <property type="project" value="TreeGrafter"/>
</dbReference>
<dbReference type="InterPro" id="IPR018849">
    <property type="entry name" value="Urb2/Npa2_C"/>
</dbReference>
<sequence length="1201" mass="138004">MDTLNTAEGVTRFLRAKGGSLDKIVLTANQILDDTINVHLPNKHIFIFDLLCDRFNDNNHFKNWKYDTQCWILFRKVWIGLDNDKISRNRSMKKLKFVDLLTNILKNSNQKADVKLLENVMQTTNIVMNDFYIEIDDNSSINLLASYVTSLNHLYNEINFSDEIINDWTDVIYKLYQIPQLNVNYKYSKKSVTKFFGEFIPPALHFIKSEEEKSNLSQSKTIIQNIICKVIFNKDSIGGLKGNIELLLSKYANDISFESLKYLFVLVINNLSSKDMKLCEEVFLSIINTKKFNQMSETLLEILSSVNKSLSTEFFSSIYDKEVKSNSKNNINWSLVIHLFNLDIELAMNNAEEVLSNIPSSVNSKTILDIGKSVAEAYIKAREFVEFFQNIWINIIRKASIWRSSEFIDIISSKINNLSTNQLNILLSFSFGQSDALPLTNSIIKGLLICPLNKVESVKKLLLSQSKLFTEPTSSFWEIRFYILCLYNEEVLENNPKFISYVSNSPVCSSEYYYYTIFRLIEITGNDGSFNQYNKDFVKYLKTLKSDKIRYVLMTLFNRWLVLIDKFFSKSQTLEIMRLYLNQLDFGSYLLNYFENNGDVFFEQRNMVDALLIILIENFANGINDGSVGFINLISVIPVQCFDKYSKKKLIDAIFGSFSCSQDNDVNVSSRVALRHLLIQPSFKSSIELDFKLSLKLMETSVQTSLQLSNEILQSIWNQNLSQYSVETNKTYILESIQYLNDFFKGFKTKNILELPSEFQAALVIILTNTKHKNTDNNLEGMIKALINLFVKTTKELLHKIIESKKNINYEIVCWLLNSLYLTSSDDSEEAHDIRSLIKMIGQKLPSAHNDQINKVRVILFKLLTNVSGPSFNDAVFISSLFISLDVKFGADIDEMTMALMSYLDKISANEDDFKMFYEFVLHSVNTEEDPRYMSSLVRITNSLIKSLNREYQADCTTLFIKTLSVFLTQYKLISLSGHNSIVSILSTLKTSLSGMTWCFNQYALETTISLITRVSYSLSEPEFAKLEHVVDIYIQLTHVMSNILLFHRFKLSSRHHIIINACVSLLAPLSIKNLKSENNYLSSSTKATGAYSRLLSNLCEPSNTSSKEMVQSSLNSTSALIKRSLRKHLPILLLNYINIALKNNFKSEVNDELMGGIFSIFNVLSQTELRLVSSSLDIPGKTYYRTLYADYKEHGKWKDE</sequence>
<dbReference type="PANTHER" id="PTHR15682:SF2">
    <property type="entry name" value="UNHEALTHY RIBOSOME BIOGENESIS PROTEIN 2 HOMOLOG"/>
    <property type="match status" value="1"/>
</dbReference>
<dbReference type="AlphaFoldDB" id="B5RUE6"/>
<dbReference type="Pfam" id="PF10441">
    <property type="entry name" value="Urb2"/>
    <property type="match status" value="1"/>
</dbReference>
<dbReference type="PANTHER" id="PTHR15682">
    <property type="entry name" value="UNHEALTHY RIBOSOME BIOGENESIS PROTEIN 2 HOMOLOG"/>
    <property type="match status" value="1"/>
</dbReference>
<dbReference type="FunCoup" id="B5RUE6">
    <property type="interactions" value="169"/>
</dbReference>
<dbReference type="EMBL" id="CR382138">
    <property type="protein sequence ID" value="CAR66324.1"/>
    <property type="molecule type" value="Genomic_DNA"/>
</dbReference>
<dbReference type="STRING" id="284592.B5RUE6"/>
<reference evidence="2 3" key="1">
    <citation type="journal article" date="2004" name="Nature">
        <title>Genome evolution in yeasts.</title>
        <authorList>
            <consortium name="Genolevures"/>
            <person name="Dujon B."/>
            <person name="Sherman D."/>
            <person name="Fischer G."/>
            <person name="Durrens P."/>
            <person name="Casaregola S."/>
            <person name="Lafontaine I."/>
            <person name="de Montigny J."/>
            <person name="Marck C."/>
            <person name="Neuveglise C."/>
            <person name="Talla E."/>
            <person name="Goffard N."/>
            <person name="Frangeul L."/>
            <person name="Aigle M."/>
            <person name="Anthouard V."/>
            <person name="Babour A."/>
            <person name="Barbe V."/>
            <person name="Barnay S."/>
            <person name="Blanchin S."/>
            <person name="Beckerich J.M."/>
            <person name="Beyne E."/>
            <person name="Bleykasten C."/>
            <person name="Boisrame A."/>
            <person name="Boyer J."/>
            <person name="Cattolico L."/>
            <person name="Confanioleri F."/>
            <person name="de Daruvar A."/>
            <person name="Despons L."/>
            <person name="Fabre E."/>
            <person name="Fairhead C."/>
            <person name="Ferry-Dumazet H."/>
            <person name="Groppi A."/>
            <person name="Hantraye F."/>
            <person name="Hennequin C."/>
            <person name="Jauniaux N."/>
            <person name="Joyet P."/>
            <person name="Kachouri R."/>
            <person name="Kerrest A."/>
            <person name="Koszul R."/>
            <person name="Lemaire M."/>
            <person name="Lesur I."/>
            <person name="Ma L."/>
            <person name="Muller H."/>
            <person name="Nicaud J.M."/>
            <person name="Nikolski M."/>
            <person name="Oztas S."/>
            <person name="Ozier-Kalogeropoulos O."/>
            <person name="Pellenz S."/>
            <person name="Potier S."/>
            <person name="Richard G.F."/>
            <person name="Straub M.L."/>
            <person name="Suleau A."/>
            <person name="Swennene D."/>
            <person name="Tekaia F."/>
            <person name="Wesolowski-Louvel M."/>
            <person name="Westhof E."/>
            <person name="Wirth B."/>
            <person name="Zeniou-Meyer M."/>
            <person name="Zivanovic I."/>
            <person name="Bolotin-Fukuhara M."/>
            <person name="Thierry A."/>
            <person name="Bouchier C."/>
            <person name="Caudron B."/>
            <person name="Scarpelli C."/>
            <person name="Gaillardin C."/>
            <person name="Weissenbach J."/>
            <person name="Wincker P."/>
            <person name="Souciet J.L."/>
        </authorList>
    </citation>
    <scope>NUCLEOTIDE SEQUENCE [LARGE SCALE GENOMIC DNA]</scope>
    <source>
        <strain evidence="3">ATCC 36239 / CBS 767 / BCRC 21394 / JCM 1990 / NBRC 0083 / IGC 2968</strain>
    </source>
</reference>
<dbReference type="KEGG" id="dha:DEHA2F11594g"/>
<evidence type="ECO:0000259" key="1">
    <source>
        <dbReference type="Pfam" id="PF10441"/>
    </source>
</evidence>
<evidence type="ECO:0000313" key="3">
    <source>
        <dbReference type="Proteomes" id="UP000000599"/>
    </source>
</evidence>
<dbReference type="HOGENOM" id="CLU_008472_0_0_1"/>
<dbReference type="VEuPathDB" id="FungiDB:DEHA2F11594g"/>